<organism evidence="15">
    <name type="scientific">marine metagenome</name>
    <dbReference type="NCBI Taxonomy" id="408172"/>
    <lineage>
        <taxon>unclassified sequences</taxon>
        <taxon>metagenomes</taxon>
        <taxon>ecological metagenomes</taxon>
    </lineage>
</organism>
<feature type="transmembrane region" description="Helical" evidence="13">
    <location>
        <begin position="54"/>
        <end position="71"/>
    </location>
</feature>
<feature type="transmembrane region" description="Helical" evidence="13">
    <location>
        <begin position="91"/>
        <end position="114"/>
    </location>
</feature>
<keyword evidence="6 13" id="KW-0812">Transmembrane</keyword>
<name>A0A381W8F0_9ZZZZ</name>
<dbReference type="EMBL" id="UINC01011010">
    <property type="protein sequence ID" value="SVA48764.1"/>
    <property type="molecule type" value="Genomic_DNA"/>
</dbReference>
<evidence type="ECO:0000313" key="15">
    <source>
        <dbReference type="EMBL" id="SVA48764.1"/>
    </source>
</evidence>
<feature type="transmembrane region" description="Helical" evidence="13">
    <location>
        <begin position="190"/>
        <end position="209"/>
    </location>
</feature>
<keyword evidence="4" id="KW-1003">Cell membrane</keyword>
<sequence>MIFSNIDPQVIILLIPALVFSLSFHEFSHAWMAYRLGDSTAARMGRLTLNPMSHLDPIGSLALIFMGFGWAKPVPVDARYLKNPRQDMVKVAAAGPISNIILAIIGALVLRLLFGTDLLSNSVKTFFIIFMQINITLAVFNLLPVSPLDGSQILAPFIEKQFGPDIVWKMQVYGPRVLFIIIIFSMVTDIHIFSFIITPIFNLFILIFFNF</sequence>
<feature type="transmembrane region" description="Helical" evidence="13">
    <location>
        <begin position="12"/>
        <end position="34"/>
    </location>
</feature>
<evidence type="ECO:0000259" key="14">
    <source>
        <dbReference type="Pfam" id="PF02163"/>
    </source>
</evidence>
<dbReference type="InterPro" id="IPR008915">
    <property type="entry name" value="Peptidase_M50"/>
</dbReference>
<evidence type="ECO:0000256" key="8">
    <source>
        <dbReference type="ARBA" id="ARBA00022801"/>
    </source>
</evidence>
<proteinExistence type="inferred from homology"/>
<dbReference type="GO" id="GO:0008237">
    <property type="term" value="F:metallopeptidase activity"/>
    <property type="evidence" value="ECO:0007669"/>
    <property type="project" value="UniProtKB-KW"/>
</dbReference>
<evidence type="ECO:0000256" key="6">
    <source>
        <dbReference type="ARBA" id="ARBA00022692"/>
    </source>
</evidence>
<dbReference type="GO" id="GO:0006508">
    <property type="term" value="P:proteolysis"/>
    <property type="evidence" value="ECO:0007669"/>
    <property type="project" value="UniProtKB-KW"/>
</dbReference>
<evidence type="ECO:0000256" key="13">
    <source>
        <dbReference type="SAM" id="Phobius"/>
    </source>
</evidence>
<comment type="subcellular location">
    <subcellularLocation>
        <location evidence="2">Cell membrane</location>
        <topology evidence="2">Multi-pass membrane protein</topology>
    </subcellularLocation>
</comment>
<keyword evidence="12 13" id="KW-0472">Membrane</keyword>
<protein>
    <recommendedName>
        <fullName evidence="14">Peptidase M50 domain-containing protein</fullName>
    </recommendedName>
</protein>
<dbReference type="InterPro" id="IPR052348">
    <property type="entry name" value="Metallopeptidase_M50B"/>
</dbReference>
<dbReference type="GO" id="GO:0005886">
    <property type="term" value="C:plasma membrane"/>
    <property type="evidence" value="ECO:0007669"/>
    <property type="project" value="UniProtKB-SubCell"/>
</dbReference>
<dbReference type="PANTHER" id="PTHR35864">
    <property type="entry name" value="ZINC METALLOPROTEASE MJ0611-RELATED"/>
    <property type="match status" value="1"/>
</dbReference>
<dbReference type="PANTHER" id="PTHR35864:SF1">
    <property type="entry name" value="ZINC METALLOPROTEASE YWHC-RELATED"/>
    <property type="match status" value="1"/>
</dbReference>
<reference evidence="15" key="1">
    <citation type="submission" date="2018-05" db="EMBL/GenBank/DDBJ databases">
        <authorList>
            <person name="Lanie J.A."/>
            <person name="Ng W.-L."/>
            <person name="Kazmierczak K.M."/>
            <person name="Andrzejewski T.M."/>
            <person name="Davidsen T.M."/>
            <person name="Wayne K.J."/>
            <person name="Tettelin H."/>
            <person name="Glass J.I."/>
            <person name="Rusch D."/>
            <person name="Podicherti R."/>
            <person name="Tsui H.-C.T."/>
            <person name="Winkler M.E."/>
        </authorList>
    </citation>
    <scope>NUCLEOTIDE SEQUENCE</scope>
</reference>
<feature type="domain" description="Peptidase M50" evidence="14">
    <location>
        <begin position="15"/>
        <end position="178"/>
    </location>
</feature>
<keyword evidence="11" id="KW-0482">Metalloprotease</keyword>
<evidence type="ECO:0000256" key="5">
    <source>
        <dbReference type="ARBA" id="ARBA00022670"/>
    </source>
</evidence>
<dbReference type="InterPro" id="IPR044537">
    <property type="entry name" value="Rip2-like"/>
</dbReference>
<dbReference type="GO" id="GO:0046872">
    <property type="term" value="F:metal ion binding"/>
    <property type="evidence" value="ECO:0007669"/>
    <property type="project" value="UniProtKB-KW"/>
</dbReference>
<evidence type="ECO:0000256" key="11">
    <source>
        <dbReference type="ARBA" id="ARBA00023049"/>
    </source>
</evidence>
<comment type="cofactor">
    <cofactor evidence="1">
        <name>Zn(2+)</name>
        <dbReference type="ChEBI" id="CHEBI:29105"/>
    </cofactor>
</comment>
<evidence type="ECO:0000256" key="9">
    <source>
        <dbReference type="ARBA" id="ARBA00022833"/>
    </source>
</evidence>
<keyword evidence="5" id="KW-0645">Protease</keyword>
<keyword evidence="7" id="KW-0479">Metal-binding</keyword>
<evidence type="ECO:0000256" key="12">
    <source>
        <dbReference type="ARBA" id="ARBA00023136"/>
    </source>
</evidence>
<dbReference type="AlphaFoldDB" id="A0A381W8F0"/>
<evidence type="ECO:0000256" key="10">
    <source>
        <dbReference type="ARBA" id="ARBA00022989"/>
    </source>
</evidence>
<keyword evidence="9" id="KW-0862">Zinc</keyword>
<evidence type="ECO:0000256" key="3">
    <source>
        <dbReference type="ARBA" id="ARBA00007931"/>
    </source>
</evidence>
<evidence type="ECO:0000256" key="4">
    <source>
        <dbReference type="ARBA" id="ARBA00022475"/>
    </source>
</evidence>
<evidence type="ECO:0000256" key="2">
    <source>
        <dbReference type="ARBA" id="ARBA00004651"/>
    </source>
</evidence>
<dbReference type="Pfam" id="PF02163">
    <property type="entry name" value="Peptidase_M50"/>
    <property type="match status" value="1"/>
</dbReference>
<gene>
    <name evidence="15" type="ORF">METZ01_LOCUS101618</name>
</gene>
<feature type="transmembrane region" description="Helical" evidence="13">
    <location>
        <begin position="126"/>
        <end position="145"/>
    </location>
</feature>
<evidence type="ECO:0000256" key="1">
    <source>
        <dbReference type="ARBA" id="ARBA00001947"/>
    </source>
</evidence>
<dbReference type="CDD" id="cd06158">
    <property type="entry name" value="S2P-M50_like_1"/>
    <property type="match status" value="1"/>
</dbReference>
<keyword evidence="8" id="KW-0378">Hydrolase</keyword>
<comment type="similarity">
    <text evidence="3">Belongs to the peptidase M50B family.</text>
</comment>
<keyword evidence="10 13" id="KW-1133">Transmembrane helix</keyword>
<evidence type="ECO:0000256" key="7">
    <source>
        <dbReference type="ARBA" id="ARBA00022723"/>
    </source>
</evidence>
<accession>A0A381W8F0</accession>